<dbReference type="InterPro" id="IPR051043">
    <property type="entry name" value="Sulfatase_Mod_Factor_Kinase"/>
</dbReference>
<dbReference type="GO" id="GO:0120147">
    <property type="term" value="F:formylglycine-generating oxidase activity"/>
    <property type="evidence" value="ECO:0007669"/>
    <property type="project" value="TreeGrafter"/>
</dbReference>
<dbReference type="SUPFAM" id="SSF56436">
    <property type="entry name" value="C-type lectin-like"/>
    <property type="match status" value="1"/>
</dbReference>
<dbReference type="Pfam" id="PF03781">
    <property type="entry name" value="FGE-sulfatase"/>
    <property type="match status" value="1"/>
</dbReference>
<reference evidence="2 3" key="1">
    <citation type="journal article" date="2016" name="Nat. Commun.">
        <title>Thousands of microbial genomes shed light on interconnected biogeochemical processes in an aquifer system.</title>
        <authorList>
            <person name="Anantharaman K."/>
            <person name="Brown C.T."/>
            <person name="Hug L.A."/>
            <person name="Sharon I."/>
            <person name="Castelle C.J."/>
            <person name="Probst A.J."/>
            <person name="Thomas B.C."/>
            <person name="Singh A."/>
            <person name="Wilkins M.J."/>
            <person name="Karaoz U."/>
            <person name="Brodie E.L."/>
            <person name="Williams K.H."/>
            <person name="Hubbard S.S."/>
            <person name="Banfield J.F."/>
        </authorList>
    </citation>
    <scope>NUCLEOTIDE SEQUENCE [LARGE SCALE GENOMIC DNA]</scope>
</reference>
<accession>A0A1F7F2U6</accession>
<dbReference type="PANTHER" id="PTHR23150">
    <property type="entry name" value="SULFATASE MODIFYING FACTOR 1, 2"/>
    <property type="match status" value="1"/>
</dbReference>
<dbReference type="AlphaFoldDB" id="A0A1F7F2U6"/>
<dbReference type="EMBL" id="MFYX01000139">
    <property type="protein sequence ID" value="OGK00857.1"/>
    <property type="molecule type" value="Genomic_DNA"/>
</dbReference>
<dbReference type="Proteomes" id="UP000179243">
    <property type="component" value="Unassembled WGS sequence"/>
</dbReference>
<dbReference type="PANTHER" id="PTHR23150:SF19">
    <property type="entry name" value="FORMYLGLYCINE-GENERATING ENZYME"/>
    <property type="match status" value="1"/>
</dbReference>
<evidence type="ECO:0000313" key="3">
    <source>
        <dbReference type="Proteomes" id="UP000179243"/>
    </source>
</evidence>
<comment type="caution">
    <text evidence="2">The sequence shown here is derived from an EMBL/GenBank/DDBJ whole genome shotgun (WGS) entry which is preliminary data.</text>
</comment>
<organism evidence="2 3">
    <name type="scientific">Candidatus Raymondbacteria bacterium RIFOXYD12_FULL_49_13</name>
    <dbReference type="NCBI Taxonomy" id="1817890"/>
    <lineage>
        <taxon>Bacteria</taxon>
        <taxon>Raymondiibacteriota</taxon>
    </lineage>
</organism>
<dbReference type="InterPro" id="IPR016187">
    <property type="entry name" value="CTDL_fold"/>
</dbReference>
<name>A0A1F7F2U6_UNCRA</name>
<feature type="domain" description="Sulfatase-modifying factor enzyme-like" evidence="1">
    <location>
        <begin position="89"/>
        <end position="243"/>
    </location>
</feature>
<evidence type="ECO:0000259" key="1">
    <source>
        <dbReference type="Pfam" id="PF03781"/>
    </source>
</evidence>
<dbReference type="InterPro" id="IPR042095">
    <property type="entry name" value="SUMF_sf"/>
</dbReference>
<proteinExistence type="predicted"/>
<protein>
    <recommendedName>
        <fullName evidence="1">Sulfatase-modifying factor enzyme-like domain-containing protein</fullName>
    </recommendedName>
</protein>
<dbReference type="InterPro" id="IPR005532">
    <property type="entry name" value="SUMF_dom"/>
</dbReference>
<sequence length="251" mass="27056">MGVVIVATGCLVREQCSDAEDCAAGTCISGVCYTESDLPDKKKNLACPGGMTVVDNRFCIDRYEAARIDADSGTAGFLDSLGTVRKGVIPWAGVTYETARRACASRGKRLCTLSEWQYACSGPNGTAYCYGDEYNAATCNSIDSFCDSVYNGCFYDCPYCYPFHVVPTGSFAGCTSHWGVYDLSGNLWEWVDTSVTYTETGSYSVLPHLRGGAYNCSSPGAPYYMLSCEFDGGTYRPASGFRCCDNGTESE</sequence>
<dbReference type="Gene3D" id="3.90.1580.10">
    <property type="entry name" value="paralog of FGE (formylglycine-generating enzyme)"/>
    <property type="match status" value="1"/>
</dbReference>
<evidence type="ECO:0000313" key="2">
    <source>
        <dbReference type="EMBL" id="OGK00857.1"/>
    </source>
</evidence>
<gene>
    <name evidence="2" type="ORF">A2519_07975</name>
</gene>